<dbReference type="InterPro" id="IPR002331">
    <property type="entry name" value="Lipase_panc"/>
</dbReference>
<keyword evidence="3" id="KW-0964">Secreted</keyword>
<reference evidence="10" key="1">
    <citation type="submission" date="2022-01" db="EMBL/GenBank/DDBJ databases">
        <authorList>
            <person name="King R."/>
        </authorList>
    </citation>
    <scope>NUCLEOTIDE SEQUENCE</scope>
</reference>
<dbReference type="GO" id="GO:0005615">
    <property type="term" value="C:extracellular space"/>
    <property type="evidence" value="ECO:0007669"/>
    <property type="project" value="TreeGrafter"/>
</dbReference>
<proteinExistence type="inferred from homology"/>
<evidence type="ECO:0000256" key="2">
    <source>
        <dbReference type="ARBA" id="ARBA00010701"/>
    </source>
</evidence>
<dbReference type="InterPro" id="IPR013818">
    <property type="entry name" value="Lipase"/>
</dbReference>
<keyword evidence="8" id="KW-0732">Signal</keyword>
<dbReference type="PANTHER" id="PTHR11610:SF185">
    <property type="entry name" value="LD47264P"/>
    <property type="match status" value="1"/>
</dbReference>
<dbReference type="OrthoDB" id="199913at2759"/>
<feature type="signal peptide" evidence="8">
    <location>
        <begin position="1"/>
        <end position="21"/>
    </location>
</feature>
<dbReference type="Gene3D" id="2.60.60.20">
    <property type="entry name" value="PLAT/LH2 domain"/>
    <property type="match status" value="1"/>
</dbReference>
<dbReference type="Pfam" id="PF00151">
    <property type="entry name" value="Lipase"/>
    <property type="match status" value="1"/>
</dbReference>
<feature type="binding site" evidence="6">
    <location>
        <position position="238"/>
    </location>
    <ligand>
        <name>Ca(2+)</name>
        <dbReference type="ChEBI" id="CHEBI:29108"/>
    </ligand>
</feature>
<sequence>MFNHTGSLLLQTAILFAVNEQEPTTTTPAPVQTLEHLKNGTDVGEKCFGELGCYSVNFPWTDETRPVSHHPEPPEKVDPVFCLYTRQNPTECQRLRYNDSSTYLNSSLVPTHRLYTIAHGFLENGDKKWIKVMTQRLLNISDVNVIVIGWQGGSSPPYTQAVANIRLVGTMTAHLLHALNRDLGVKTEFCHSIGHSLGAHLSGYIGNVLKTKFHLTLGRITALDPAEPHFSQTDPVVRLDPTDALYVDVIHTDATPFIKGGLGMDEPVGHLDFYPNGGENQPGCDQSVKEYMDKDESFFKAIRRFLGCDHVRSYEYFIESIPDRCEFLAIECDSWENFTAGHCFWCSNEMRPEGRLCSKLGLNSIRTVQKMGSVTTGMFPVLPTSMVKLYTITDEKPFYCKALYRVTIRMSGSKDALNHGGEVGMFSIKIIGIKGTTSMVDLFKEQYFKPGNSYTQVVGASQIGRIRSAFLYWRHDTTFNILTWRIVHPTIYLGNVTIDSLEEDSSTTLCPYPEEKLLSGKEETLRPCGKQQEET</sequence>
<dbReference type="FunFam" id="3.40.50.1820:FF:000033">
    <property type="entry name" value="Pancreatic triacylglycerol lipase"/>
    <property type="match status" value="1"/>
</dbReference>
<evidence type="ECO:0000256" key="8">
    <source>
        <dbReference type="SAM" id="SignalP"/>
    </source>
</evidence>
<evidence type="ECO:0000256" key="1">
    <source>
        <dbReference type="ARBA" id="ARBA00004613"/>
    </source>
</evidence>
<feature type="active site" description="Charge relay system" evidence="5">
    <location>
        <position position="310"/>
    </location>
</feature>
<evidence type="ECO:0000259" key="9">
    <source>
        <dbReference type="Pfam" id="PF00151"/>
    </source>
</evidence>
<accession>A0A9P0H5G3</accession>
<evidence type="ECO:0000256" key="7">
    <source>
        <dbReference type="RuleBase" id="RU004262"/>
    </source>
</evidence>
<dbReference type="Proteomes" id="UP001152798">
    <property type="component" value="Chromosome 3"/>
</dbReference>
<evidence type="ECO:0000313" key="10">
    <source>
        <dbReference type="EMBL" id="CAH1395749.1"/>
    </source>
</evidence>
<dbReference type="PRINTS" id="PR00821">
    <property type="entry name" value="TAGLIPASE"/>
</dbReference>
<evidence type="ECO:0000256" key="3">
    <source>
        <dbReference type="ARBA" id="ARBA00022525"/>
    </source>
</evidence>
<name>A0A9P0H5G3_NEZVI</name>
<dbReference type="PIRSF" id="PIRSF000865">
    <property type="entry name" value="Lipoprotein_lipase_LIPH"/>
    <property type="match status" value="1"/>
</dbReference>
<organism evidence="10 11">
    <name type="scientific">Nezara viridula</name>
    <name type="common">Southern green stink bug</name>
    <name type="synonym">Cimex viridulus</name>
    <dbReference type="NCBI Taxonomy" id="85310"/>
    <lineage>
        <taxon>Eukaryota</taxon>
        <taxon>Metazoa</taxon>
        <taxon>Ecdysozoa</taxon>
        <taxon>Arthropoda</taxon>
        <taxon>Hexapoda</taxon>
        <taxon>Insecta</taxon>
        <taxon>Pterygota</taxon>
        <taxon>Neoptera</taxon>
        <taxon>Paraneoptera</taxon>
        <taxon>Hemiptera</taxon>
        <taxon>Heteroptera</taxon>
        <taxon>Panheteroptera</taxon>
        <taxon>Pentatomomorpha</taxon>
        <taxon>Pentatomoidea</taxon>
        <taxon>Pentatomidae</taxon>
        <taxon>Pentatominae</taxon>
        <taxon>Nezara</taxon>
    </lineage>
</organism>
<keyword evidence="4" id="KW-1015">Disulfide bond</keyword>
<dbReference type="SUPFAM" id="SSF53474">
    <property type="entry name" value="alpha/beta-Hydrolases"/>
    <property type="match status" value="1"/>
</dbReference>
<dbReference type="InterPro" id="IPR000734">
    <property type="entry name" value="TAG_lipase"/>
</dbReference>
<keyword evidence="6" id="KW-0106">Calcium</keyword>
<dbReference type="AlphaFoldDB" id="A0A9P0H5G3"/>
<dbReference type="GO" id="GO:0046872">
    <property type="term" value="F:metal ion binding"/>
    <property type="evidence" value="ECO:0007669"/>
    <property type="project" value="UniProtKB-KW"/>
</dbReference>
<dbReference type="GO" id="GO:0016042">
    <property type="term" value="P:lipid catabolic process"/>
    <property type="evidence" value="ECO:0007669"/>
    <property type="project" value="TreeGrafter"/>
</dbReference>
<evidence type="ECO:0000313" key="11">
    <source>
        <dbReference type="Proteomes" id="UP001152798"/>
    </source>
</evidence>
<feature type="domain" description="Lipase" evidence="9">
    <location>
        <begin position="45"/>
        <end position="365"/>
    </location>
</feature>
<dbReference type="PANTHER" id="PTHR11610">
    <property type="entry name" value="LIPASE"/>
    <property type="match status" value="1"/>
</dbReference>
<dbReference type="EMBL" id="OV725079">
    <property type="protein sequence ID" value="CAH1395749.1"/>
    <property type="molecule type" value="Genomic_DNA"/>
</dbReference>
<feature type="binding site" evidence="6">
    <location>
        <position position="243"/>
    </location>
    <ligand>
        <name>Ca(2+)</name>
        <dbReference type="ChEBI" id="CHEBI:29108"/>
    </ligand>
</feature>
<dbReference type="Gene3D" id="3.40.50.1820">
    <property type="entry name" value="alpha/beta hydrolase"/>
    <property type="match status" value="1"/>
</dbReference>
<gene>
    <name evidence="10" type="ORF">NEZAVI_LOCUS5963</name>
</gene>
<evidence type="ECO:0000256" key="6">
    <source>
        <dbReference type="PIRSR" id="PIRSR000865-2"/>
    </source>
</evidence>
<keyword evidence="6" id="KW-0479">Metal-binding</keyword>
<dbReference type="PRINTS" id="PR00823">
    <property type="entry name" value="PANCLIPASE"/>
</dbReference>
<comment type="subcellular location">
    <subcellularLocation>
        <location evidence="1">Secreted</location>
    </subcellularLocation>
</comment>
<feature type="active site" description="Nucleophile" evidence="5">
    <location>
        <position position="196"/>
    </location>
</feature>
<evidence type="ECO:0000256" key="4">
    <source>
        <dbReference type="ARBA" id="ARBA00023157"/>
    </source>
</evidence>
<dbReference type="InterPro" id="IPR036392">
    <property type="entry name" value="PLAT/LH2_dom_sf"/>
</dbReference>
<feature type="binding site" evidence="6">
    <location>
        <position position="240"/>
    </location>
    <ligand>
        <name>Ca(2+)</name>
        <dbReference type="ChEBI" id="CHEBI:29108"/>
    </ligand>
</feature>
<dbReference type="CDD" id="cd00707">
    <property type="entry name" value="Pancreat_lipase_like"/>
    <property type="match status" value="1"/>
</dbReference>
<comment type="similarity">
    <text evidence="2 7">Belongs to the AB hydrolase superfamily. Lipase family.</text>
</comment>
<dbReference type="SUPFAM" id="SSF49723">
    <property type="entry name" value="Lipase/lipooxygenase domain (PLAT/LH2 domain)"/>
    <property type="match status" value="1"/>
</dbReference>
<dbReference type="InterPro" id="IPR029058">
    <property type="entry name" value="AB_hydrolase_fold"/>
</dbReference>
<evidence type="ECO:0000256" key="5">
    <source>
        <dbReference type="PIRSR" id="PIRSR000865-1"/>
    </source>
</evidence>
<dbReference type="GO" id="GO:0004806">
    <property type="term" value="F:triacylglycerol lipase activity"/>
    <property type="evidence" value="ECO:0007669"/>
    <property type="project" value="InterPro"/>
</dbReference>
<protein>
    <recommendedName>
        <fullName evidence="9">Lipase domain-containing protein</fullName>
    </recommendedName>
</protein>
<feature type="active site" description="Charge relay system" evidence="5">
    <location>
        <position position="224"/>
    </location>
</feature>
<dbReference type="InterPro" id="IPR016272">
    <property type="entry name" value="Lipase_LIPH"/>
</dbReference>
<keyword evidence="11" id="KW-1185">Reference proteome</keyword>
<dbReference type="InterPro" id="IPR033906">
    <property type="entry name" value="Lipase_N"/>
</dbReference>
<feature type="chain" id="PRO_5040158615" description="Lipase domain-containing protein" evidence="8">
    <location>
        <begin position="22"/>
        <end position="535"/>
    </location>
</feature>